<organism evidence="1 2">
    <name type="scientific">Companilactobacillus nantensis DSM 16982</name>
    <dbReference type="NCBI Taxonomy" id="1423774"/>
    <lineage>
        <taxon>Bacteria</taxon>
        <taxon>Bacillati</taxon>
        <taxon>Bacillota</taxon>
        <taxon>Bacilli</taxon>
        <taxon>Lactobacillales</taxon>
        <taxon>Lactobacillaceae</taxon>
        <taxon>Companilactobacillus</taxon>
    </lineage>
</organism>
<reference evidence="1 2" key="1">
    <citation type="journal article" date="2015" name="Genome Announc.">
        <title>Expanding the biotechnology potential of lactobacilli through comparative genomics of 213 strains and associated genera.</title>
        <authorList>
            <person name="Sun Z."/>
            <person name="Harris H.M."/>
            <person name="McCann A."/>
            <person name="Guo C."/>
            <person name="Argimon S."/>
            <person name="Zhang W."/>
            <person name="Yang X."/>
            <person name="Jeffery I.B."/>
            <person name="Cooney J.C."/>
            <person name="Kagawa T.F."/>
            <person name="Liu W."/>
            <person name="Song Y."/>
            <person name="Salvetti E."/>
            <person name="Wrobel A."/>
            <person name="Rasinkangas P."/>
            <person name="Parkhill J."/>
            <person name="Rea M.C."/>
            <person name="O'Sullivan O."/>
            <person name="Ritari J."/>
            <person name="Douillard F.P."/>
            <person name="Paul Ross R."/>
            <person name="Yang R."/>
            <person name="Briner A.E."/>
            <person name="Felis G.E."/>
            <person name="de Vos W.M."/>
            <person name="Barrangou R."/>
            <person name="Klaenhammer T.R."/>
            <person name="Caufield P.W."/>
            <person name="Cui Y."/>
            <person name="Zhang H."/>
            <person name="O'Toole P.W."/>
        </authorList>
    </citation>
    <scope>NUCLEOTIDE SEQUENCE [LARGE SCALE GENOMIC DNA]</scope>
    <source>
        <strain evidence="1 2">DSM 16982</strain>
    </source>
</reference>
<dbReference type="SUPFAM" id="SSF47413">
    <property type="entry name" value="lambda repressor-like DNA-binding domains"/>
    <property type="match status" value="1"/>
</dbReference>
<evidence type="ECO:0008006" key="3">
    <source>
        <dbReference type="Google" id="ProtNLM"/>
    </source>
</evidence>
<protein>
    <recommendedName>
        <fullName evidence="3">HTH cro/C1-type domain-containing protein</fullName>
    </recommendedName>
</protein>
<gene>
    <name evidence="1" type="ORF">FD31_GL001240</name>
</gene>
<evidence type="ECO:0000313" key="1">
    <source>
        <dbReference type="EMBL" id="KRM15387.1"/>
    </source>
</evidence>
<dbReference type="EMBL" id="AZFV01000023">
    <property type="protein sequence ID" value="KRM15387.1"/>
    <property type="molecule type" value="Genomic_DNA"/>
</dbReference>
<dbReference type="PATRIC" id="fig|1423774.3.peg.1289"/>
<dbReference type="GO" id="GO:0003677">
    <property type="term" value="F:DNA binding"/>
    <property type="evidence" value="ECO:0007669"/>
    <property type="project" value="InterPro"/>
</dbReference>
<accession>A0A0R1WI71</accession>
<name>A0A0R1WI71_9LACO</name>
<evidence type="ECO:0000313" key="2">
    <source>
        <dbReference type="Proteomes" id="UP000051302"/>
    </source>
</evidence>
<dbReference type="STRING" id="1423774.FD31_GL001240"/>
<comment type="caution">
    <text evidence="1">The sequence shown here is derived from an EMBL/GenBank/DDBJ whole genome shotgun (WGS) entry which is preliminary data.</text>
</comment>
<dbReference type="Proteomes" id="UP000051302">
    <property type="component" value="Unassembled WGS sequence"/>
</dbReference>
<sequence>MDKDKKWSYIINDHLKWTEGEEMKKLTDDFISDVVRIKGMTSVKELAKLTKVNRWTLSDVLNGRKRNVSNVTYTRLIEYVKDREV</sequence>
<proteinExistence type="predicted"/>
<keyword evidence="2" id="KW-1185">Reference proteome</keyword>
<dbReference type="InterPro" id="IPR010982">
    <property type="entry name" value="Lambda_DNA-bd_dom_sf"/>
</dbReference>
<dbReference type="AlphaFoldDB" id="A0A0R1WI71"/>